<dbReference type="PANTHER" id="PTHR11559">
    <property type="entry name" value="CARBOXYLESTERASE"/>
    <property type="match status" value="1"/>
</dbReference>
<gene>
    <name evidence="2" type="primary">pnbA2</name>
    <name evidence="2" type="ORF">CUROG_03225</name>
</gene>
<keyword evidence="2" id="KW-0378">Hydrolase</keyword>
<proteinExistence type="predicted"/>
<dbReference type="Proteomes" id="UP000326711">
    <property type="component" value="Chromosome"/>
</dbReference>
<dbReference type="InterPro" id="IPR050309">
    <property type="entry name" value="Type-B_Carboxylest/Lipase"/>
</dbReference>
<dbReference type="RefSeq" id="WP_151902443.1">
    <property type="nucleotide sequence ID" value="NZ_CP045032.1"/>
</dbReference>
<sequence length="500" mass="55477">MRVKPQANPALDVRTAEGTVRGWSGPVASHWTQIPFAREPRTVAERFAPPRPPEDFADTLEALPRRMGTRHTLSVTRPAGPIPADEQLPVIVFVHGGRFQEGHGDGPWYRGDAFAESGCIVVSVNYRFRFDGFLPLEGEPLPDDFDATSEPPYFRAIEDLLMALRWIQRNIHAFGGDPNNVTAMGQSAGGTMITYTLGSPRAQGLIHRAVILSQGAPRVPWWKRARVAKALLRGPMTYEHVSTLSHERVNKAFKAFARRYPTDCAVGLFPHTPSNMAEVPLLIGTLRDEFVRMGPAERIDTAYRNGGFLRRAVAKALIPHFSAHLGAPMVASEKERWAQYCEEVEPPRPMGRAIGDAQIRRFGLETAEVHADKAPTWMYEFHGGPGDVRERGTDAQHCADLPLVFKTLDVAPVSVGRFCGPDAPRRLGPLADRFHGIVANFAKGVDPDWPQYSAGTGRQTLSFDMSDASEQVVSDPLEPVRRFYLPRPQWEKQGRPSSRA</sequence>
<dbReference type="Gene3D" id="3.40.50.1820">
    <property type="entry name" value="alpha/beta hydrolase"/>
    <property type="match status" value="1"/>
</dbReference>
<keyword evidence="3" id="KW-1185">Reference proteome</keyword>
<reference evidence="3" key="1">
    <citation type="submission" date="2019-10" db="EMBL/GenBank/DDBJ databases">
        <title>Complete genome sequence of Corynebacterium urogenitalis DSM 108747, isolated from the genital tract of a cow.</title>
        <authorList>
            <person name="Ruckert C."/>
            <person name="Ballas P."/>
            <person name="Wagener K."/>
            <person name="Drillich M."/>
            <person name="Kaempfer P."/>
            <person name="Busse H.-J."/>
            <person name="Ehling-Schulz M."/>
        </authorList>
    </citation>
    <scope>NUCLEOTIDE SEQUENCE [LARGE SCALE GENOMIC DNA]</scope>
    <source>
        <strain evidence="3">LMM 1652</strain>
    </source>
</reference>
<accession>A0A5J6Z4J8</accession>
<evidence type="ECO:0000259" key="1">
    <source>
        <dbReference type="Pfam" id="PF00135"/>
    </source>
</evidence>
<dbReference type="InterPro" id="IPR029058">
    <property type="entry name" value="AB_hydrolase_fold"/>
</dbReference>
<dbReference type="SUPFAM" id="SSF53474">
    <property type="entry name" value="alpha/beta-Hydrolases"/>
    <property type="match status" value="1"/>
</dbReference>
<feature type="domain" description="Carboxylesterase type B" evidence="1">
    <location>
        <begin position="72"/>
        <end position="448"/>
    </location>
</feature>
<dbReference type="GO" id="GO:0016787">
    <property type="term" value="F:hydrolase activity"/>
    <property type="evidence" value="ECO:0007669"/>
    <property type="project" value="UniProtKB-KW"/>
</dbReference>
<name>A0A5J6Z4J8_9CORY</name>
<organism evidence="2 3">
    <name type="scientific">Corynebacterium urogenitale</name>
    <dbReference type="NCBI Taxonomy" id="2487892"/>
    <lineage>
        <taxon>Bacteria</taxon>
        <taxon>Bacillati</taxon>
        <taxon>Actinomycetota</taxon>
        <taxon>Actinomycetes</taxon>
        <taxon>Mycobacteriales</taxon>
        <taxon>Corynebacteriaceae</taxon>
        <taxon>Corynebacterium</taxon>
    </lineage>
</organism>
<dbReference type="AlphaFoldDB" id="A0A5J6Z4J8"/>
<evidence type="ECO:0000313" key="3">
    <source>
        <dbReference type="Proteomes" id="UP000326711"/>
    </source>
</evidence>
<dbReference type="EC" id="3.1.1.-" evidence="2"/>
<dbReference type="KEGG" id="cuo:CUROG_03225"/>
<dbReference type="InterPro" id="IPR002018">
    <property type="entry name" value="CarbesteraseB"/>
</dbReference>
<protein>
    <submittedName>
        <fullName evidence="2">Para-nitrobenzyl esterase</fullName>
        <ecNumber evidence="2">3.1.1.-</ecNumber>
    </submittedName>
</protein>
<dbReference type="OrthoDB" id="3199405at2"/>
<dbReference type="EMBL" id="CP045032">
    <property type="protein sequence ID" value="QFQ02028.1"/>
    <property type="molecule type" value="Genomic_DNA"/>
</dbReference>
<evidence type="ECO:0000313" key="2">
    <source>
        <dbReference type="EMBL" id="QFQ02028.1"/>
    </source>
</evidence>
<dbReference type="Pfam" id="PF00135">
    <property type="entry name" value="COesterase"/>
    <property type="match status" value="1"/>
</dbReference>